<accession>A0AAV8D4Z0</accession>
<keyword evidence="2" id="KW-0808">Transferase</keyword>
<organism evidence="2 3">
    <name type="scientific">Rhynchospora pubera</name>
    <dbReference type="NCBI Taxonomy" id="906938"/>
    <lineage>
        <taxon>Eukaryota</taxon>
        <taxon>Viridiplantae</taxon>
        <taxon>Streptophyta</taxon>
        <taxon>Embryophyta</taxon>
        <taxon>Tracheophyta</taxon>
        <taxon>Spermatophyta</taxon>
        <taxon>Magnoliopsida</taxon>
        <taxon>Liliopsida</taxon>
        <taxon>Poales</taxon>
        <taxon>Cyperaceae</taxon>
        <taxon>Cyperoideae</taxon>
        <taxon>Rhynchosporeae</taxon>
        <taxon>Rhynchospora</taxon>
    </lineage>
</organism>
<gene>
    <name evidence="2" type="ORF">LUZ62_074075</name>
</gene>
<dbReference type="SUPFAM" id="SSF56672">
    <property type="entry name" value="DNA/RNA polymerases"/>
    <property type="match status" value="1"/>
</dbReference>
<feature type="domain" description="Reverse transcriptase" evidence="1">
    <location>
        <begin position="185"/>
        <end position="461"/>
    </location>
</feature>
<dbReference type="PANTHER" id="PTHR33116:SF78">
    <property type="entry name" value="OS12G0587133 PROTEIN"/>
    <property type="match status" value="1"/>
</dbReference>
<dbReference type="InterPro" id="IPR026960">
    <property type="entry name" value="RVT-Znf"/>
</dbReference>
<sequence>MSNVFLHNAKQVVLCLDCLEELRQLTPLEKHLRILARQRAYELANISESRWRQRSRFKWLKDGDRNTKFFHAIATSRNRLKHISKLVVQNEQLTDFERISAAFTAYYVKLLGTEATTSSFNPAILYPTSGPDLSALADSFSETEIKRAVFDLSNDKCSGPDGVPNEFYKLNWLLVKQDLLDVFHSLHQHNLNLQPFNRANIVLLPKEPHASTLSAFRPISVIAYVPKLISKVLANRLAAFMPLLIPETQTGFIRGRLIAENFIVAREMSFAIQKQSEPALILKLDFKKAFDSVDWNFLLTVLRQRGFPDRFLHWLFALLSTASSSILLNGRCGPSFNHKRGLRQGDPISPFLFNLAVDVLNKMFEAASITVPHNICSKIQPPFFVLQYADDTMLFSTAKGQAVHVLNSVIHSFSLVSGIALNLNKSSLVTFNLSDAHVQAVQATLQVHSSPAPLVYLGLPLTLRRPDRLVFQGLIDKVQDKLAGWKSSLLSRAGRLVLARSVLSTVPVYFMSVCKLPAWVIKALDRIRCNFIWGSSNSTGRAMHLLSWDKVCLPKELGGFGIQDLRLQNISLLLRWWWRLYHHENSLWSMLATILFAKLDDSIPPLAWNEAGSFFWRDLISIRLFFQISTVSVIESGLSSLFWFSNWGASFLFFFNSSDRPPIRRNISLHTAYHERFKFLTAPLTLRQHTSVQEAQRLSFNSQKDQLLWKWTTHGNYTAASAYKYLISAGKNTTPFFFIWKIKVPPSLKLFLLLLANGRLLMQDQLLKRNIFCTPGCVLCTSNECETANHLFFNCDYSGTLWRSLGFQLSGVRSDASLKENFLTVFEPAFGQRRRLVLISTTLWAIWLERNNRTFRQLGRPLGPVQQWIISESTIFMKCC</sequence>
<dbReference type="EMBL" id="JAMFTS010000004">
    <property type="protein sequence ID" value="KAJ4763700.1"/>
    <property type="molecule type" value="Genomic_DNA"/>
</dbReference>
<dbReference type="CDD" id="cd01650">
    <property type="entry name" value="RT_nLTR_like"/>
    <property type="match status" value="1"/>
</dbReference>
<dbReference type="PROSITE" id="PS50878">
    <property type="entry name" value="RT_POL"/>
    <property type="match status" value="1"/>
</dbReference>
<evidence type="ECO:0000313" key="2">
    <source>
        <dbReference type="EMBL" id="KAJ4763700.1"/>
    </source>
</evidence>
<dbReference type="GO" id="GO:0003964">
    <property type="term" value="F:RNA-directed DNA polymerase activity"/>
    <property type="evidence" value="ECO:0007669"/>
    <property type="project" value="UniProtKB-KW"/>
</dbReference>
<dbReference type="Pfam" id="PF00078">
    <property type="entry name" value="RVT_1"/>
    <property type="match status" value="1"/>
</dbReference>
<dbReference type="PANTHER" id="PTHR33116">
    <property type="entry name" value="REVERSE TRANSCRIPTASE ZINC-BINDING DOMAIN-CONTAINING PROTEIN-RELATED-RELATED"/>
    <property type="match status" value="1"/>
</dbReference>
<comment type="caution">
    <text evidence="2">The sequence shown here is derived from an EMBL/GenBank/DDBJ whole genome shotgun (WGS) entry which is preliminary data.</text>
</comment>
<dbReference type="Pfam" id="PF13966">
    <property type="entry name" value="zf-RVT"/>
    <property type="match status" value="1"/>
</dbReference>
<protein>
    <submittedName>
        <fullName evidence="2">RNA-directed DNA polymerase (Reverse transcriptase)-related family protein</fullName>
    </submittedName>
</protein>
<keyword evidence="3" id="KW-1185">Reference proteome</keyword>
<dbReference type="InterPro" id="IPR043502">
    <property type="entry name" value="DNA/RNA_pol_sf"/>
</dbReference>
<evidence type="ECO:0000313" key="3">
    <source>
        <dbReference type="Proteomes" id="UP001140206"/>
    </source>
</evidence>
<dbReference type="Proteomes" id="UP001140206">
    <property type="component" value="Chromosome 4"/>
</dbReference>
<name>A0AAV8D4Z0_9POAL</name>
<dbReference type="InterPro" id="IPR000477">
    <property type="entry name" value="RT_dom"/>
</dbReference>
<proteinExistence type="predicted"/>
<keyword evidence="2" id="KW-0695">RNA-directed DNA polymerase</keyword>
<dbReference type="AlphaFoldDB" id="A0AAV8D4Z0"/>
<keyword evidence="2" id="KW-0548">Nucleotidyltransferase</keyword>
<evidence type="ECO:0000259" key="1">
    <source>
        <dbReference type="PROSITE" id="PS50878"/>
    </source>
</evidence>
<reference evidence="2" key="1">
    <citation type="submission" date="2022-08" db="EMBL/GenBank/DDBJ databases">
        <authorList>
            <person name="Marques A."/>
        </authorList>
    </citation>
    <scope>NUCLEOTIDE SEQUENCE</scope>
    <source>
        <strain evidence="2">RhyPub2mFocal</strain>
        <tissue evidence="2">Leaves</tissue>
    </source>
</reference>